<organism evidence="7 8">
    <name type="scientific">Trichocladium antarcticum</name>
    <dbReference type="NCBI Taxonomy" id="1450529"/>
    <lineage>
        <taxon>Eukaryota</taxon>
        <taxon>Fungi</taxon>
        <taxon>Dikarya</taxon>
        <taxon>Ascomycota</taxon>
        <taxon>Pezizomycotina</taxon>
        <taxon>Sordariomycetes</taxon>
        <taxon>Sordariomycetidae</taxon>
        <taxon>Sordariales</taxon>
        <taxon>Chaetomiaceae</taxon>
        <taxon>Trichocladium</taxon>
    </lineage>
</organism>
<proteinExistence type="inferred from homology"/>
<evidence type="ECO:0000256" key="2">
    <source>
        <dbReference type="ARBA" id="ARBA00004496"/>
    </source>
</evidence>
<evidence type="ECO:0000256" key="4">
    <source>
        <dbReference type="ARBA" id="ARBA00017063"/>
    </source>
</evidence>
<dbReference type="GO" id="GO:0005634">
    <property type="term" value="C:nucleus"/>
    <property type="evidence" value="ECO:0007669"/>
    <property type="project" value="UniProtKB-SubCell"/>
</dbReference>
<name>A0AAN6UJ44_9PEZI</name>
<evidence type="ECO:0000256" key="1">
    <source>
        <dbReference type="ARBA" id="ARBA00004123"/>
    </source>
</evidence>
<keyword evidence="8" id="KW-1185">Reference proteome</keyword>
<dbReference type="Pfam" id="PF16815">
    <property type="entry name" value="HRI1"/>
    <property type="match status" value="1"/>
</dbReference>
<sequence>MVDISVREYIRWLPNEPSEPTWTIVLTTPECRFVDVRVLKPPSSEEEHDNNITHLSRLDWAIAGTSSSTVLLPPNGQPGQWLKHSRWHHWIDSRTPNAAEADDEGDMFAHPSDAALTLERGRMVNPDTGNETDYEEMWRSEPLETVPLLRSPAVSKDTAKVTCLALQWHGAENGGAQQGEVKRGLVVRLGQYCQAFARDNGEITVQRLKWDSDKRQWITQVRIGEMELPTEVATHFAHDAQLDDEVRIGGAIWKVVEKS</sequence>
<evidence type="ECO:0000256" key="6">
    <source>
        <dbReference type="ARBA" id="ARBA00023242"/>
    </source>
</evidence>
<dbReference type="CDD" id="cd11692">
    <property type="entry name" value="HRI1_N_like"/>
    <property type="match status" value="1"/>
</dbReference>
<evidence type="ECO:0000313" key="7">
    <source>
        <dbReference type="EMBL" id="KAK4133845.1"/>
    </source>
</evidence>
<keyword evidence="6" id="KW-0539">Nucleus</keyword>
<dbReference type="InterPro" id="IPR043047">
    <property type="entry name" value="Hri1_N_sf"/>
</dbReference>
<accession>A0AAN6UJ44</accession>
<comment type="caution">
    <text evidence="7">The sequence shown here is derived from an EMBL/GenBank/DDBJ whole genome shotgun (WGS) entry which is preliminary data.</text>
</comment>
<reference evidence="7" key="2">
    <citation type="submission" date="2023-05" db="EMBL/GenBank/DDBJ databases">
        <authorList>
            <consortium name="Lawrence Berkeley National Laboratory"/>
            <person name="Steindorff A."/>
            <person name="Hensen N."/>
            <person name="Bonometti L."/>
            <person name="Westerberg I."/>
            <person name="Brannstrom I.O."/>
            <person name="Guillou S."/>
            <person name="Cros-Aarteil S."/>
            <person name="Calhoun S."/>
            <person name="Haridas S."/>
            <person name="Kuo A."/>
            <person name="Mondo S."/>
            <person name="Pangilinan J."/>
            <person name="Riley R."/>
            <person name="Labutti K."/>
            <person name="Andreopoulos B."/>
            <person name="Lipzen A."/>
            <person name="Chen C."/>
            <person name="Yanf M."/>
            <person name="Daum C."/>
            <person name="Ng V."/>
            <person name="Clum A."/>
            <person name="Ohm R."/>
            <person name="Martin F."/>
            <person name="Silar P."/>
            <person name="Natvig D."/>
            <person name="Lalanne C."/>
            <person name="Gautier V."/>
            <person name="Ament-Velasquez S.L."/>
            <person name="Kruys A."/>
            <person name="Hutchinson M.I."/>
            <person name="Powell A.J."/>
            <person name="Barry K."/>
            <person name="Miller A.N."/>
            <person name="Grigoriev I.V."/>
            <person name="Debuchy R."/>
            <person name="Gladieux P."/>
            <person name="Thoren M.H."/>
            <person name="Johannesson H."/>
        </authorList>
    </citation>
    <scope>NUCLEOTIDE SEQUENCE</scope>
    <source>
        <strain evidence="7">CBS 123565</strain>
    </source>
</reference>
<evidence type="ECO:0000256" key="5">
    <source>
        <dbReference type="ARBA" id="ARBA00022490"/>
    </source>
</evidence>
<dbReference type="Gene3D" id="2.40.128.320">
    <property type="entry name" value="Protein HRI1, N-terminal domain"/>
    <property type="match status" value="1"/>
</dbReference>
<keyword evidence="5" id="KW-0963">Cytoplasm</keyword>
<dbReference type="InterPro" id="IPR038744">
    <property type="entry name" value="Hri1_N"/>
</dbReference>
<dbReference type="Proteomes" id="UP001304895">
    <property type="component" value="Unassembled WGS sequence"/>
</dbReference>
<dbReference type="GO" id="GO:0005737">
    <property type="term" value="C:cytoplasm"/>
    <property type="evidence" value="ECO:0007669"/>
    <property type="project" value="UniProtKB-SubCell"/>
</dbReference>
<comment type="similarity">
    <text evidence="3">Belongs to the HRI1 family.</text>
</comment>
<dbReference type="AlphaFoldDB" id="A0AAN6UJ44"/>
<gene>
    <name evidence="7" type="ORF">BT67DRAFT_381449</name>
</gene>
<evidence type="ECO:0000313" key="8">
    <source>
        <dbReference type="Proteomes" id="UP001304895"/>
    </source>
</evidence>
<reference evidence="7" key="1">
    <citation type="journal article" date="2023" name="Mol. Phylogenet. Evol.">
        <title>Genome-scale phylogeny and comparative genomics of the fungal order Sordariales.</title>
        <authorList>
            <person name="Hensen N."/>
            <person name="Bonometti L."/>
            <person name="Westerberg I."/>
            <person name="Brannstrom I.O."/>
            <person name="Guillou S."/>
            <person name="Cros-Aarteil S."/>
            <person name="Calhoun S."/>
            <person name="Haridas S."/>
            <person name="Kuo A."/>
            <person name="Mondo S."/>
            <person name="Pangilinan J."/>
            <person name="Riley R."/>
            <person name="LaButti K."/>
            <person name="Andreopoulos B."/>
            <person name="Lipzen A."/>
            <person name="Chen C."/>
            <person name="Yan M."/>
            <person name="Daum C."/>
            <person name="Ng V."/>
            <person name="Clum A."/>
            <person name="Steindorff A."/>
            <person name="Ohm R.A."/>
            <person name="Martin F."/>
            <person name="Silar P."/>
            <person name="Natvig D.O."/>
            <person name="Lalanne C."/>
            <person name="Gautier V."/>
            <person name="Ament-Velasquez S.L."/>
            <person name="Kruys A."/>
            <person name="Hutchinson M.I."/>
            <person name="Powell A.J."/>
            <person name="Barry K."/>
            <person name="Miller A.N."/>
            <person name="Grigoriev I.V."/>
            <person name="Debuchy R."/>
            <person name="Gladieux P."/>
            <person name="Hiltunen Thoren M."/>
            <person name="Johannesson H."/>
        </authorList>
    </citation>
    <scope>NUCLEOTIDE SEQUENCE</scope>
    <source>
        <strain evidence="7">CBS 123565</strain>
    </source>
</reference>
<protein>
    <recommendedName>
        <fullName evidence="4">Protein HRI1</fullName>
    </recommendedName>
</protein>
<comment type="subcellular location">
    <subcellularLocation>
        <location evidence="2">Cytoplasm</location>
    </subcellularLocation>
    <subcellularLocation>
        <location evidence="1">Nucleus</location>
    </subcellularLocation>
</comment>
<evidence type="ECO:0000256" key="3">
    <source>
        <dbReference type="ARBA" id="ARBA00005229"/>
    </source>
</evidence>
<dbReference type="EMBL" id="MU853410">
    <property type="protein sequence ID" value="KAK4133845.1"/>
    <property type="molecule type" value="Genomic_DNA"/>
</dbReference>
<dbReference type="InterPro" id="IPR031818">
    <property type="entry name" value="Hri1"/>
</dbReference>
<dbReference type="CDD" id="cd11693">
    <property type="entry name" value="HRI1_C_like"/>
    <property type="match status" value="1"/>
</dbReference>